<evidence type="ECO:0000313" key="2">
    <source>
        <dbReference type="EMBL" id="CAI9740539.1"/>
    </source>
</evidence>
<keyword evidence="3" id="KW-1185">Reference proteome</keyword>
<sequence>MLKEWRKEEEEGKELDEKEKNTEEKDEENDQEEEVEEKKKTMDGALAAALPWSVSPTNKRTPGPIYRHQ</sequence>
<dbReference type="EMBL" id="OX597838">
    <property type="protein sequence ID" value="CAI9740539.1"/>
    <property type="molecule type" value="Genomic_DNA"/>
</dbReference>
<gene>
    <name evidence="2" type="ORF">OCTVUL_1B011035</name>
</gene>
<feature type="compositionally biased region" description="Acidic residues" evidence="1">
    <location>
        <begin position="24"/>
        <end position="35"/>
    </location>
</feature>
<evidence type="ECO:0000256" key="1">
    <source>
        <dbReference type="SAM" id="MobiDB-lite"/>
    </source>
</evidence>
<protein>
    <submittedName>
        <fullName evidence="2">Uncharacterized protein</fullName>
    </submittedName>
</protein>
<accession>A0AA36FKQ4</accession>
<reference evidence="2" key="1">
    <citation type="submission" date="2023-08" db="EMBL/GenBank/DDBJ databases">
        <authorList>
            <person name="Alioto T."/>
            <person name="Alioto T."/>
            <person name="Gomez Garrido J."/>
        </authorList>
    </citation>
    <scope>NUCLEOTIDE SEQUENCE</scope>
</reference>
<dbReference type="Proteomes" id="UP001162480">
    <property type="component" value="Chromosome 25"/>
</dbReference>
<name>A0AA36FKQ4_OCTVU</name>
<proteinExistence type="predicted"/>
<feature type="compositionally biased region" description="Basic and acidic residues" evidence="1">
    <location>
        <begin position="1"/>
        <end position="23"/>
    </location>
</feature>
<feature type="region of interest" description="Disordered" evidence="1">
    <location>
        <begin position="1"/>
        <end position="69"/>
    </location>
</feature>
<dbReference type="AlphaFoldDB" id="A0AA36FKQ4"/>
<organism evidence="2 3">
    <name type="scientific">Octopus vulgaris</name>
    <name type="common">Common octopus</name>
    <dbReference type="NCBI Taxonomy" id="6645"/>
    <lineage>
        <taxon>Eukaryota</taxon>
        <taxon>Metazoa</taxon>
        <taxon>Spiralia</taxon>
        <taxon>Lophotrochozoa</taxon>
        <taxon>Mollusca</taxon>
        <taxon>Cephalopoda</taxon>
        <taxon>Coleoidea</taxon>
        <taxon>Octopodiformes</taxon>
        <taxon>Octopoda</taxon>
        <taxon>Incirrata</taxon>
        <taxon>Octopodidae</taxon>
        <taxon>Octopus</taxon>
    </lineage>
</organism>
<evidence type="ECO:0000313" key="3">
    <source>
        <dbReference type="Proteomes" id="UP001162480"/>
    </source>
</evidence>